<organism evidence="2 3">
    <name type="scientific">Sungkyunkwania multivorans</name>
    <dbReference type="NCBI Taxonomy" id="1173618"/>
    <lineage>
        <taxon>Bacteria</taxon>
        <taxon>Pseudomonadati</taxon>
        <taxon>Bacteroidota</taxon>
        <taxon>Flavobacteriia</taxon>
        <taxon>Flavobacteriales</taxon>
        <taxon>Flavobacteriaceae</taxon>
        <taxon>Sungkyunkwania</taxon>
    </lineage>
</organism>
<proteinExistence type="predicted"/>
<sequence>MTQPLLSIITINFNHAKGLQRTINSVTSQTFEDLEYLIIDGASKDESTAVIEKNADKIDHWVSESDTGIYNAMNKGIKAAKGQYLLFLNSGDVLSGRTALADFIGHHDFKGDIIYGDYKFEEGEKVYPDTLTPIFFMRSSLPHQSTLFKSTVFDEMGLYDESYQISADRAFYAKCFASGNVQFTHLSYPLAVFDLSGMSNDPKHLQKKLEEDERLLRAAFGERYDGYMAQLQEQRAMSEAKYKGLMGIFRRINRKFRKR</sequence>
<gene>
    <name evidence="2" type="ORF">ACFQ1M_17960</name>
</gene>
<keyword evidence="2" id="KW-0808">Transferase</keyword>
<feature type="domain" description="Glycosyltransferase 2-like" evidence="1">
    <location>
        <begin position="7"/>
        <end position="128"/>
    </location>
</feature>
<dbReference type="SUPFAM" id="SSF53448">
    <property type="entry name" value="Nucleotide-diphospho-sugar transferases"/>
    <property type="match status" value="1"/>
</dbReference>
<protein>
    <submittedName>
        <fullName evidence="2">Glycosyltransferase family 2 protein</fullName>
        <ecNumber evidence="2">2.4.-.-</ecNumber>
    </submittedName>
</protein>
<dbReference type="Proteomes" id="UP001596978">
    <property type="component" value="Unassembled WGS sequence"/>
</dbReference>
<name>A0ABW3D4X1_9FLAO</name>
<dbReference type="PANTHER" id="PTHR22916:SF67">
    <property type="entry name" value="COLANIC ACID BIOSYNTHESIS GLYCOSYL TRANSFERASE WCAE-RELATED"/>
    <property type="match status" value="1"/>
</dbReference>
<dbReference type="InterPro" id="IPR001173">
    <property type="entry name" value="Glyco_trans_2-like"/>
</dbReference>
<dbReference type="Pfam" id="PF00535">
    <property type="entry name" value="Glycos_transf_2"/>
    <property type="match status" value="1"/>
</dbReference>
<dbReference type="InterPro" id="IPR029044">
    <property type="entry name" value="Nucleotide-diphossugar_trans"/>
</dbReference>
<dbReference type="PANTHER" id="PTHR22916">
    <property type="entry name" value="GLYCOSYLTRANSFERASE"/>
    <property type="match status" value="1"/>
</dbReference>
<dbReference type="Gene3D" id="3.90.550.10">
    <property type="entry name" value="Spore Coat Polysaccharide Biosynthesis Protein SpsA, Chain A"/>
    <property type="match status" value="1"/>
</dbReference>
<keyword evidence="3" id="KW-1185">Reference proteome</keyword>
<accession>A0ABW3D4X1</accession>
<comment type="caution">
    <text evidence="2">The sequence shown here is derived from an EMBL/GenBank/DDBJ whole genome shotgun (WGS) entry which is preliminary data.</text>
</comment>
<dbReference type="RefSeq" id="WP_386411121.1">
    <property type="nucleotide sequence ID" value="NZ_JBHTJH010000025.1"/>
</dbReference>
<dbReference type="EC" id="2.4.-.-" evidence="2"/>
<evidence type="ECO:0000259" key="1">
    <source>
        <dbReference type="Pfam" id="PF00535"/>
    </source>
</evidence>
<dbReference type="EMBL" id="JBHTJH010000025">
    <property type="protein sequence ID" value="MFD0864105.1"/>
    <property type="molecule type" value="Genomic_DNA"/>
</dbReference>
<evidence type="ECO:0000313" key="3">
    <source>
        <dbReference type="Proteomes" id="UP001596978"/>
    </source>
</evidence>
<keyword evidence="2" id="KW-0328">Glycosyltransferase</keyword>
<dbReference type="CDD" id="cd06433">
    <property type="entry name" value="GT_2_WfgS_like"/>
    <property type="match status" value="1"/>
</dbReference>
<evidence type="ECO:0000313" key="2">
    <source>
        <dbReference type="EMBL" id="MFD0864105.1"/>
    </source>
</evidence>
<dbReference type="GO" id="GO:0016757">
    <property type="term" value="F:glycosyltransferase activity"/>
    <property type="evidence" value="ECO:0007669"/>
    <property type="project" value="UniProtKB-KW"/>
</dbReference>
<reference evidence="3" key="1">
    <citation type="journal article" date="2019" name="Int. J. Syst. Evol. Microbiol.">
        <title>The Global Catalogue of Microorganisms (GCM) 10K type strain sequencing project: providing services to taxonomists for standard genome sequencing and annotation.</title>
        <authorList>
            <consortium name="The Broad Institute Genomics Platform"/>
            <consortium name="The Broad Institute Genome Sequencing Center for Infectious Disease"/>
            <person name="Wu L."/>
            <person name="Ma J."/>
        </authorList>
    </citation>
    <scope>NUCLEOTIDE SEQUENCE [LARGE SCALE GENOMIC DNA]</scope>
    <source>
        <strain evidence="3">CCUG 62952</strain>
    </source>
</reference>